<evidence type="ECO:0000256" key="1">
    <source>
        <dbReference type="SAM" id="MobiDB-lite"/>
    </source>
</evidence>
<accession>K9TYV0</accession>
<dbReference type="Proteomes" id="UP000010384">
    <property type="component" value="Chromosome"/>
</dbReference>
<dbReference type="PANTHER" id="PTHR10900">
    <property type="entry name" value="PERIOSTIN-RELATED"/>
    <property type="match status" value="1"/>
</dbReference>
<feature type="compositionally biased region" description="Low complexity" evidence="1">
    <location>
        <begin position="60"/>
        <end position="69"/>
    </location>
</feature>
<reference evidence="3 4" key="1">
    <citation type="submission" date="2012-06" db="EMBL/GenBank/DDBJ databases">
        <title>Finished chromosome of genome of Chroococcidiopsis thermalis PCC 7203.</title>
        <authorList>
            <consortium name="US DOE Joint Genome Institute"/>
            <person name="Gugger M."/>
            <person name="Coursin T."/>
            <person name="Rippka R."/>
            <person name="Tandeau De Marsac N."/>
            <person name="Huntemann M."/>
            <person name="Wei C.-L."/>
            <person name="Han J."/>
            <person name="Detter J.C."/>
            <person name="Han C."/>
            <person name="Tapia R."/>
            <person name="Davenport K."/>
            <person name="Daligault H."/>
            <person name="Erkkila T."/>
            <person name="Gu W."/>
            <person name="Munk A.C.C."/>
            <person name="Teshima H."/>
            <person name="Xu Y."/>
            <person name="Chain P."/>
            <person name="Chen A."/>
            <person name="Krypides N."/>
            <person name="Mavromatis K."/>
            <person name="Markowitz V."/>
            <person name="Szeto E."/>
            <person name="Ivanova N."/>
            <person name="Mikhailova N."/>
            <person name="Ovchinnikova G."/>
            <person name="Pagani I."/>
            <person name="Pati A."/>
            <person name="Goodwin L."/>
            <person name="Peters L."/>
            <person name="Pitluck S."/>
            <person name="Woyke T."/>
            <person name="Kerfeld C."/>
        </authorList>
    </citation>
    <scope>NUCLEOTIDE SEQUENCE [LARGE SCALE GENOMIC DNA]</scope>
    <source>
        <strain evidence="3 4">PCC 7203</strain>
    </source>
</reference>
<sequence>MRKIPSHTISHNSLMCNKTLKLLASLIGVVGASILIGLPVEAQQSSGGATNPRPSIFNEPPYNRRTGTPPTTPTTPPSETQPPETAPSPVTPAPGATEPSTENLVALAAANDSFKTLTAALKAAGLTETLSGQGPFTVFAPTDAAFAQLPQDALQELLKPENKDILVKILTYHVVPGNVTSSDLKSGEVKTVEGGAVNVQADPSKGVSVNDASVVQPDIKASNGVIHAIDKVMLPPDL</sequence>
<dbReference type="AlphaFoldDB" id="K9TYV0"/>
<feature type="compositionally biased region" description="Polar residues" evidence="1">
    <location>
        <begin position="43"/>
        <end position="53"/>
    </location>
</feature>
<evidence type="ECO:0000313" key="4">
    <source>
        <dbReference type="Proteomes" id="UP000010384"/>
    </source>
</evidence>
<evidence type="ECO:0000313" key="3">
    <source>
        <dbReference type="EMBL" id="AFY87563.1"/>
    </source>
</evidence>
<dbReference type="KEGG" id="cthe:Chro_2056"/>
<dbReference type="Pfam" id="PF02469">
    <property type="entry name" value="Fasciclin"/>
    <property type="match status" value="1"/>
</dbReference>
<dbReference type="GO" id="GO:0005615">
    <property type="term" value="C:extracellular space"/>
    <property type="evidence" value="ECO:0007669"/>
    <property type="project" value="TreeGrafter"/>
</dbReference>
<name>K9TYV0_CHRTP</name>
<dbReference type="SMART" id="SM00554">
    <property type="entry name" value="FAS1"/>
    <property type="match status" value="1"/>
</dbReference>
<gene>
    <name evidence="3" type="ORF">Chro_2056</name>
</gene>
<dbReference type="InterPro" id="IPR036378">
    <property type="entry name" value="FAS1_dom_sf"/>
</dbReference>
<dbReference type="InParanoid" id="K9TYV0"/>
<dbReference type="EMBL" id="CP003597">
    <property type="protein sequence ID" value="AFY87563.1"/>
    <property type="molecule type" value="Genomic_DNA"/>
</dbReference>
<dbReference type="InterPro" id="IPR000782">
    <property type="entry name" value="FAS1_domain"/>
</dbReference>
<feature type="domain" description="FAS1" evidence="2">
    <location>
        <begin position="101"/>
        <end position="233"/>
    </location>
</feature>
<dbReference type="Gene3D" id="2.30.180.10">
    <property type="entry name" value="FAS1 domain"/>
    <property type="match status" value="1"/>
</dbReference>
<dbReference type="eggNOG" id="COG2335">
    <property type="taxonomic scope" value="Bacteria"/>
</dbReference>
<protein>
    <submittedName>
        <fullName evidence="3">Beta-Ig-H3/fasciclin</fullName>
    </submittedName>
</protein>
<organism evidence="3 4">
    <name type="scientific">Chroococcidiopsis thermalis (strain PCC 7203)</name>
    <dbReference type="NCBI Taxonomy" id="251229"/>
    <lineage>
        <taxon>Bacteria</taxon>
        <taxon>Bacillati</taxon>
        <taxon>Cyanobacteriota</taxon>
        <taxon>Cyanophyceae</taxon>
        <taxon>Chroococcidiopsidales</taxon>
        <taxon>Chroococcidiopsidaceae</taxon>
        <taxon>Chroococcidiopsis</taxon>
    </lineage>
</organism>
<dbReference type="PROSITE" id="PS50213">
    <property type="entry name" value="FAS1"/>
    <property type="match status" value="1"/>
</dbReference>
<dbReference type="SUPFAM" id="SSF82153">
    <property type="entry name" value="FAS1 domain"/>
    <property type="match status" value="1"/>
</dbReference>
<dbReference type="STRING" id="251229.Chro_2056"/>
<dbReference type="PANTHER" id="PTHR10900:SF77">
    <property type="entry name" value="FI19380P1"/>
    <property type="match status" value="1"/>
</dbReference>
<dbReference type="FunFam" id="2.30.180.10:FF:000019">
    <property type="entry name" value="Cell surface lipoprotein"/>
    <property type="match status" value="1"/>
</dbReference>
<feature type="region of interest" description="Disordered" evidence="1">
    <location>
        <begin position="43"/>
        <end position="100"/>
    </location>
</feature>
<evidence type="ECO:0000259" key="2">
    <source>
        <dbReference type="PROSITE" id="PS50213"/>
    </source>
</evidence>
<dbReference type="HOGENOM" id="CLU_031281_5_0_3"/>
<dbReference type="PATRIC" id="fig|251229.3.peg.2432"/>
<dbReference type="InterPro" id="IPR050904">
    <property type="entry name" value="Adhesion/Biosynth-related"/>
</dbReference>
<keyword evidence="4" id="KW-1185">Reference proteome</keyword>
<proteinExistence type="predicted"/>
<feature type="compositionally biased region" description="Pro residues" evidence="1">
    <location>
        <begin position="70"/>
        <end position="92"/>
    </location>
</feature>